<evidence type="ECO:0000259" key="7">
    <source>
        <dbReference type="Pfam" id="PF02272"/>
    </source>
</evidence>
<dbReference type="InterPro" id="IPR004610">
    <property type="entry name" value="RecJ"/>
</dbReference>
<feature type="domain" description="RecJ OB" evidence="8">
    <location>
        <begin position="471"/>
        <end position="517"/>
    </location>
</feature>
<evidence type="ECO:0000256" key="1">
    <source>
        <dbReference type="ARBA" id="ARBA00005915"/>
    </source>
</evidence>
<dbReference type="InterPro" id="IPR003156">
    <property type="entry name" value="DHHA1_dom"/>
</dbReference>
<evidence type="ECO:0000313" key="9">
    <source>
        <dbReference type="EMBL" id="KAB2444720.1"/>
    </source>
</evidence>
<comment type="similarity">
    <text evidence="1">Belongs to the RecJ family.</text>
</comment>
<keyword evidence="5 9" id="KW-0269">Exonuclease</keyword>
<organism evidence="9 10">
    <name type="scientific">Bacillus luti</name>
    <dbReference type="NCBI Taxonomy" id="2026191"/>
    <lineage>
        <taxon>Bacteria</taxon>
        <taxon>Bacillati</taxon>
        <taxon>Bacillota</taxon>
        <taxon>Bacilli</taxon>
        <taxon>Bacillales</taxon>
        <taxon>Bacillaceae</taxon>
        <taxon>Bacillus</taxon>
        <taxon>Bacillus cereus group</taxon>
    </lineage>
</organism>
<reference evidence="9 10" key="1">
    <citation type="submission" date="2019-10" db="EMBL/GenBank/DDBJ databases">
        <title>Bacillus from the desert of Cuatro Cinegas, Coahuila.</title>
        <authorList>
            <person name="Olmedo-Alvarez G."/>
            <person name="Saldana S."/>
            <person name="Barcelo D."/>
        </authorList>
    </citation>
    <scope>NUCLEOTIDE SEQUENCE [LARGE SCALE GENOMIC DNA]</scope>
    <source>
        <strain evidence="9 10">CH155b_5T</strain>
    </source>
</reference>
<gene>
    <name evidence="9" type="primary">recJ</name>
    <name evidence="9" type="ORF">F8163_05930</name>
</gene>
<dbReference type="SUPFAM" id="SSF64182">
    <property type="entry name" value="DHH phosphoesterases"/>
    <property type="match status" value="1"/>
</dbReference>
<evidence type="ECO:0000259" key="8">
    <source>
        <dbReference type="Pfam" id="PF17768"/>
    </source>
</evidence>
<keyword evidence="4" id="KW-0378">Hydrolase</keyword>
<evidence type="ECO:0000256" key="2">
    <source>
        <dbReference type="ARBA" id="ARBA00019841"/>
    </source>
</evidence>
<feature type="domain" description="DHHA1" evidence="7">
    <location>
        <begin position="356"/>
        <end position="440"/>
    </location>
</feature>
<dbReference type="Pfam" id="PF01368">
    <property type="entry name" value="DHH"/>
    <property type="match status" value="1"/>
</dbReference>
<evidence type="ECO:0000259" key="6">
    <source>
        <dbReference type="Pfam" id="PF01368"/>
    </source>
</evidence>
<dbReference type="InterPro" id="IPR051673">
    <property type="entry name" value="SSDNA_exonuclease_RecJ"/>
</dbReference>
<dbReference type="Gene3D" id="3.90.1640.30">
    <property type="match status" value="1"/>
</dbReference>
<dbReference type="GO" id="GO:0008409">
    <property type="term" value="F:5'-3' exonuclease activity"/>
    <property type="evidence" value="ECO:0007669"/>
    <property type="project" value="InterPro"/>
</dbReference>
<dbReference type="EMBL" id="WBPG01000008">
    <property type="protein sequence ID" value="KAB2444720.1"/>
    <property type="molecule type" value="Genomic_DNA"/>
</dbReference>
<protein>
    <recommendedName>
        <fullName evidence="2">Single-stranded-DNA-specific exonuclease RecJ</fullName>
    </recommendedName>
</protein>
<dbReference type="Proteomes" id="UP000470409">
    <property type="component" value="Unassembled WGS sequence"/>
</dbReference>
<evidence type="ECO:0000256" key="4">
    <source>
        <dbReference type="ARBA" id="ARBA00022801"/>
    </source>
</evidence>
<keyword evidence="3" id="KW-0540">Nuclease</keyword>
<dbReference type="GO" id="GO:0006310">
    <property type="term" value="P:DNA recombination"/>
    <property type="evidence" value="ECO:0007669"/>
    <property type="project" value="InterPro"/>
</dbReference>
<dbReference type="InterPro" id="IPR001667">
    <property type="entry name" value="DDH_dom"/>
</dbReference>
<evidence type="ECO:0000256" key="3">
    <source>
        <dbReference type="ARBA" id="ARBA00022722"/>
    </source>
</evidence>
<dbReference type="PANTHER" id="PTHR30255:SF2">
    <property type="entry name" value="SINGLE-STRANDED-DNA-SPECIFIC EXONUCLEASE RECJ"/>
    <property type="match status" value="1"/>
</dbReference>
<name>A0A7V7V657_9BACI</name>
<comment type="caution">
    <text evidence="9">The sequence shown here is derived from an EMBL/GenBank/DDBJ whole genome shotgun (WGS) entry which is preliminary data.</text>
</comment>
<dbReference type="Gene3D" id="3.10.310.30">
    <property type="match status" value="1"/>
</dbReference>
<dbReference type="InterPro" id="IPR041122">
    <property type="entry name" value="RecJ_OB"/>
</dbReference>
<accession>A0A7V7V657</accession>
<dbReference type="NCBIfam" id="TIGR00644">
    <property type="entry name" value="recJ"/>
    <property type="match status" value="1"/>
</dbReference>
<dbReference type="Pfam" id="PF17768">
    <property type="entry name" value="RecJ_OB"/>
    <property type="match status" value="1"/>
</dbReference>
<evidence type="ECO:0000256" key="5">
    <source>
        <dbReference type="ARBA" id="ARBA00022839"/>
    </source>
</evidence>
<proteinExistence type="inferred from homology"/>
<sequence>MEGFYILRWMQQDKNFEEHPNKARIMYFARSFNLHPLLIQYLFFHNIKNWQAIYQFLYPSIDNLHDPFLLNDMKKAVTRILNAIANKENIFIFGDYDCDGITSTTLLFQCLQKLGASVDFKLPLREEGYGLTSTAVHKITDKNISLIITVDNGSSAHDAMKIAKQYGIDVIVTDHHEITGKHPDCYAFINPKRTDSTYPFSDLAGVGVAFKLAHALHITTQTNWNQYYSNYIELAALGTIADLMPLSDENRIICHLGLRKINTNPSYAFKLILNTMKRNQITSSTVGYQIAPLFNALGRIADPNLAVHVLTDTDINEKSISTLFQLNEKRKQMTVSQFSECQRIICSKKLHDNHVIVVHGEFHHGLIGILASKITEIYQKPAIVISNNGTGSCRSVNGTNFSIINTLSRCSEHLSKYGGHQAAAGFSIEMKEEVLDKFHQNIQVSATFEEPIMPTKLYFNKHCPNEFVQYLYPEIFLLEPFGQRFEQPIFLSPPLQIEKFETFGANKNHLRLYLPTNECFYLFNSNSGNHDFYEQPYQYFYTSTLAKPNEFIIHGIHR</sequence>
<evidence type="ECO:0000313" key="10">
    <source>
        <dbReference type="Proteomes" id="UP000470409"/>
    </source>
</evidence>
<dbReference type="InterPro" id="IPR038763">
    <property type="entry name" value="DHH_sf"/>
</dbReference>
<feature type="domain" description="DDH" evidence="6">
    <location>
        <begin position="89"/>
        <end position="239"/>
    </location>
</feature>
<dbReference type="GO" id="GO:0003676">
    <property type="term" value="F:nucleic acid binding"/>
    <property type="evidence" value="ECO:0007669"/>
    <property type="project" value="InterPro"/>
</dbReference>
<dbReference type="PANTHER" id="PTHR30255">
    <property type="entry name" value="SINGLE-STRANDED-DNA-SPECIFIC EXONUCLEASE RECJ"/>
    <property type="match status" value="1"/>
</dbReference>
<dbReference type="GO" id="GO:0006281">
    <property type="term" value="P:DNA repair"/>
    <property type="evidence" value="ECO:0007669"/>
    <property type="project" value="InterPro"/>
</dbReference>
<dbReference type="AlphaFoldDB" id="A0A7V7V657"/>
<dbReference type="Pfam" id="PF02272">
    <property type="entry name" value="DHHA1"/>
    <property type="match status" value="1"/>
</dbReference>